<accession>A0A0E9UWU2</accession>
<organism evidence="1">
    <name type="scientific">Anguilla anguilla</name>
    <name type="common">European freshwater eel</name>
    <name type="synonym">Muraena anguilla</name>
    <dbReference type="NCBI Taxonomy" id="7936"/>
    <lineage>
        <taxon>Eukaryota</taxon>
        <taxon>Metazoa</taxon>
        <taxon>Chordata</taxon>
        <taxon>Craniata</taxon>
        <taxon>Vertebrata</taxon>
        <taxon>Euteleostomi</taxon>
        <taxon>Actinopterygii</taxon>
        <taxon>Neopterygii</taxon>
        <taxon>Teleostei</taxon>
        <taxon>Anguilliformes</taxon>
        <taxon>Anguillidae</taxon>
        <taxon>Anguilla</taxon>
    </lineage>
</organism>
<sequence>MQFLKIKCVLLLYLYNLL</sequence>
<proteinExistence type="predicted"/>
<dbReference type="EMBL" id="GBXM01038310">
    <property type="protein sequence ID" value="JAH70267.1"/>
    <property type="molecule type" value="Transcribed_RNA"/>
</dbReference>
<reference evidence="1" key="2">
    <citation type="journal article" date="2015" name="Fish Shellfish Immunol.">
        <title>Early steps in the European eel (Anguilla anguilla)-Vibrio vulnificus interaction in the gills: Role of the RtxA13 toxin.</title>
        <authorList>
            <person name="Callol A."/>
            <person name="Pajuelo D."/>
            <person name="Ebbesson L."/>
            <person name="Teles M."/>
            <person name="MacKenzie S."/>
            <person name="Amaro C."/>
        </authorList>
    </citation>
    <scope>NUCLEOTIDE SEQUENCE</scope>
</reference>
<name>A0A0E9UWU2_ANGAN</name>
<evidence type="ECO:0000313" key="1">
    <source>
        <dbReference type="EMBL" id="JAH70267.1"/>
    </source>
</evidence>
<reference evidence="1" key="1">
    <citation type="submission" date="2014-11" db="EMBL/GenBank/DDBJ databases">
        <authorList>
            <person name="Amaro Gonzalez C."/>
        </authorList>
    </citation>
    <scope>NUCLEOTIDE SEQUENCE</scope>
</reference>
<protein>
    <submittedName>
        <fullName evidence="1">Uncharacterized protein</fullName>
    </submittedName>
</protein>
<dbReference type="AlphaFoldDB" id="A0A0E9UWU2"/>